<dbReference type="PANTHER" id="PTHR46093">
    <property type="entry name" value="ACYL-COA-BINDING DOMAIN-CONTAINING PROTEIN 5"/>
    <property type="match status" value="1"/>
</dbReference>
<gene>
    <name evidence="4" type="ORF">C0Q70_13294</name>
</gene>
<comment type="caution">
    <text evidence="4">The sequence shown here is derived from an EMBL/GenBank/DDBJ whole genome shotgun (WGS) entry which is preliminary data.</text>
</comment>
<dbReference type="STRING" id="400727.A0A2T7NWT9"/>
<dbReference type="PANTHER" id="PTHR46093:SF19">
    <property type="entry name" value="RAB9 EFFECTOR PROTEIN WITH KELCH MOTIFS-LIKE"/>
    <property type="match status" value="1"/>
</dbReference>
<proteinExistence type="predicted"/>
<evidence type="ECO:0000256" key="1">
    <source>
        <dbReference type="ARBA" id="ARBA00022441"/>
    </source>
</evidence>
<evidence type="ECO:0000313" key="5">
    <source>
        <dbReference type="Proteomes" id="UP000245119"/>
    </source>
</evidence>
<evidence type="ECO:0000256" key="3">
    <source>
        <dbReference type="SAM" id="MobiDB-lite"/>
    </source>
</evidence>
<dbReference type="Pfam" id="PF13415">
    <property type="entry name" value="Beta-prop_FBX42"/>
    <property type="match status" value="1"/>
</dbReference>
<dbReference type="AlphaFoldDB" id="A0A2T7NWT9"/>
<dbReference type="SUPFAM" id="SSF117281">
    <property type="entry name" value="Kelch motif"/>
    <property type="match status" value="1"/>
</dbReference>
<dbReference type="SMART" id="SM00612">
    <property type="entry name" value="Kelch"/>
    <property type="match status" value="2"/>
</dbReference>
<organism evidence="4 5">
    <name type="scientific">Pomacea canaliculata</name>
    <name type="common">Golden apple snail</name>
    <dbReference type="NCBI Taxonomy" id="400727"/>
    <lineage>
        <taxon>Eukaryota</taxon>
        <taxon>Metazoa</taxon>
        <taxon>Spiralia</taxon>
        <taxon>Lophotrochozoa</taxon>
        <taxon>Mollusca</taxon>
        <taxon>Gastropoda</taxon>
        <taxon>Caenogastropoda</taxon>
        <taxon>Architaenioglossa</taxon>
        <taxon>Ampullarioidea</taxon>
        <taxon>Ampullariidae</taxon>
        <taxon>Pomacea</taxon>
    </lineage>
</organism>
<keyword evidence="1" id="KW-0880">Kelch repeat</keyword>
<dbReference type="OrthoDB" id="10250130at2759"/>
<feature type="compositionally biased region" description="Polar residues" evidence="3">
    <location>
        <begin position="107"/>
        <end position="118"/>
    </location>
</feature>
<accession>A0A2T7NWT9</accession>
<dbReference type="Gene3D" id="2.120.10.80">
    <property type="entry name" value="Kelch-type beta propeller"/>
    <property type="match status" value="2"/>
</dbReference>
<dbReference type="Proteomes" id="UP000245119">
    <property type="component" value="Linkage Group LG8"/>
</dbReference>
<protein>
    <submittedName>
        <fullName evidence="4">Uncharacterized protein</fullName>
    </submittedName>
</protein>
<evidence type="ECO:0000313" key="4">
    <source>
        <dbReference type="EMBL" id="PVD25635.1"/>
    </source>
</evidence>
<feature type="region of interest" description="Disordered" evidence="3">
    <location>
        <begin position="62"/>
        <end position="82"/>
    </location>
</feature>
<sequence length="526" mass="59174">MNKRTKVPQQTPETEENPSKMMVTANKSRITITEKKTKQTQFNFAGKQISPYNLEKEARLEQGRKFSLRKNDSKRGHKKMEVENISEAVTKLSDDKVKKRSKCLDMQTLNETTPQLSDMPSPIPRKPAKKRNEKGNQSADGPTPRKRGANTRMRALTSETTSPKPIRSTKLVLNNSSFGDYLNATGDAGWVSEPERKMACCTELLGRAPSPSARWGHTMVLTNPKCAVLIGGQGEKHQLSKDSVWTLHTDTRRWSCQEIRSEAHKPENRMGHTATYDPIMRCIYIFGGSKNCKWFHDVHMYDLDENKWTLVKVNSKAPARAYHTATLYRHELWIFGGVYPRPDPNPDGCSNEIHIFSPVMQNWYSPLVTGDKPLPRSGHSATLINDQMVMFGGWDAPFCYNDLFILDMTTVDWCKPDIKGTPPEPRSWHASCGLSGKRILIHGGYDGNNALEDTHILDLGNSSWSSLLVSNQPSPRAGHAAVSLPYNHENQEEDEVLIFGGGDNDGSYFQDLLTFAIPFNPVLQTV</sequence>
<dbReference type="InterPro" id="IPR006652">
    <property type="entry name" value="Kelch_1"/>
</dbReference>
<name>A0A2T7NWT9_POMCA</name>
<dbReference type="InterPro" id="IPR015915">
    <property type="entry name" value="Kelch-typ_b-propeller"/>
</dbReference>
<reference evidence="4 5" key="1">
    <citation type="submission" date="2018-04" db="EMBL/GenBank/DDBJ databases">
        <title>The genome of golden apple snail Pomacea canaliculata provides insight into stress tolerance and invasive adaptation.</title>
        <authorList>
            <person name="Liu C."/>
            <person name="Liu B."/>
            <person name="Ren Y."/>
            <person name="Zhang Y."/>
            <person name="Wang H."/>
            <person name="Li S."/>
            <person name="Jiang F."/>
            <person name="Yin L."/>
            <person name="Zhang G."/>
            <person name="Qian W."/>
            <person name="Fan W."/>
        </authorList>
    </citation>
    <scope>NUCLEOTIDE SEQUENCE [LARGE SCALE GENOMIC DNA]</scope>
    <source>
        <strain evidence="4">SZHN2017</strain>
        <tissue evidence="4">Muscle</tissue>
    </source>
</reference>
<feature type="region of interest" description="Disordered" evidence="3">
    <location>
        <begin position="94"/>
        <end position="164"/>
    </location>
</feature>
<dbReference type="EMBL" id="PZQS01000008">
    <property type="protein sequence ID" value="PVD25635.1"/>
    <property type="molecule type" value="Genomic_DNA"/>
</dbReference>
<keyword evidence="2" id="KW-0677">Repeat</keyword>
<keyword evidence="5" id="KW-1185">Reference proteome</keyword>
<evidence type="ECO:0000256" key="2">
    <source>
        <dbReference type="ARBA" id="ARBA00022737"/>
    </source>
</evidence>